<comment type="similarity">
    <text evidence="3">Belongs to the SAAL1 family.</text>
</comment>
<evidence type="ECO:0000313" key="5">
    <source>
        <dbReference type="EMBL" id="VEN47590.1"/>
    </source>
</evidence>
<evidence type="ECO:0000256" key="2">
    <source>
        <dbReference type="ARBA" id="ARBA00023242"/>
    </source>
</evidence>
<protein>
    <submittedName>
        <fullName evidence="5">Uncharacterized protein</fullName>
    </submittedName>
</protein>
<evidence type="ECO:0000256" key="4">
    <source>
        <dbReference type="SAM" id="MobiDB-lite"/>
    </source>
</evidence>
<accession>A0A653CKF1</accession>
<dbReference type="SUPFAM" id="SSF48371">
    <property type="entry name" value="ARM repeat"/>
    <property type="match status" value="1"/>
</dbReference>
<sequence length="414" mass="47910">METKSNSNNTKISEHSISLEDQEDNTSVGIPNNINASDIDNETRSKLKGDAIGDTLYSESFVLKTLIQFSDLKWSQQVEEDLCFLWDMTIEKDVCKYLFNMSYPSLACSAIIKYKESRFREIVIGILANIMCADCEKVITDDEINTILLELDNDDHLILIQVMRFLSAVAHNFNKLPYINEEIMQKIKFILNNSMNVELLINTLDACAKLTDLKLSEDLIDVELFMATLTSYRTIMEEEDGIISFDTKEKQQCCKCMLEIIKNICSYIESFENPELLVEIQKNANDYVKEVVKMLDFYSHEENLFPLSDDLIFYIDVIRYTLTTLNVGYTSTLLLNVSKIFCHILNVEDEVPELFDSVLEIECYLLSRELPDIILKDFMFLPRDKVKVVLNSVKQNVHKYDYGINIQKLLSKYK</sequence>
<dbReference type="InterPro" id="IPR052464">
    <property type="entry name" value="Synovial_Prolif_Regulator"/>
</dbReference>
<name>A0A653CKF1_CALMS</name>
<organism evidence="5 6">
    <name type="scientific">Callosobruchus maculatus</name>
    <name type="common">Southern cowpea weevil</name>
    <name type="synonym">Pulse bruchid</name>
    <dbReference type="NCBI Taxonomy" id="64391"/>
    <lineage>
        <taxon>Eukaryota</taxon>
        <taxon>Metazoa</taxon>
        <taxon>Ecdysozoa</taxon>
        <taxon>Arthropoda</taxon>
        <taxon>Hexapoda</taxon>
        <taxon>Insecta</taxon>
        <taxon>Pterygota</taxon>
        <taxon>Neoptera</taxon>
        <taxon>Endopterygota</taxon>
        <taxon>Coleoptera</taxon>
        <taxon>Polyphaga</taxon>
        <taxon>Cucujiformia</taxon>
        <taxon>Chrysomeloidea</taxon>
        <taxon>Chrysomelidae</taxon>
        <taxon>Bruchinae</taxon>
        <taxon>Bruchini</taxon>
        <taxon>Callosobruchus</taxon>
    </lineage>
</organism>
<feature type="compositionally biased region" description="Polar residues" evidence="4">
    <location>
        <begin position="1"/>
        <end position="11"/>
    </location>
</feature>
<dbReference type="GO" id="GO:0005654">
    <property type="term" value="C:nucleoplasm"/>
    <property type="evidence" value="ECO:0007669"/>
    <property type="project" value="TreeGrafter"/>
</dbReference>
<feature type="region of interest" description="Disordered" evidence="4">
    <location>
        <begin position="1"/>
        <end position="37"/>
    </location>
</feature>
<dbReference type="InterPro" id="IPR016024">
    <property type="entry name" value="ARM-type_fold"/>
</dbReference>
<evidence type="ECO:0000313" key="6">
    <source>
        <dbReference type="Proteomes" id="UP000410492"/>
    </source>
</evidence>
<keyword evidence="6" id="KW-1185">Reference proteome</keyword>
<comment type="subcellular location">
    <subcellularLocation>
        <location evidence="1">Nucleus</location>
    </subcellularLocation>
</comment>
<dbReference type="Proteomes" id="UP000410492">
    <property type="component" value="Unassembled WGS sequence"/>
</dbReference>
<feature type="compositionally biased region" description="Polar residues" evidence="4">
    <location>
        <begin position="25"/>
        <end position="37"/>
    </location>
</feature>
<dbReference type="PANTHER" id="PTHR23424">
    <property type="entry name" value="SERUM AMYLOID A"/>
    <property type="match status" value="1"/>
</dbReference>
<dbReference type="PANTHER" id="PTHR23424:SF23">
    <property type="entry name" value="PROTEIN SAAL1"/>
    <property type="match status" value="1"/>
</dbReference>
<evidence type="ECO:0000256" key="3">
    <source>
        <dbReference type="ARBA" id="ARBA00038401"/>
    </source>
</evidence>
<dbReference type="OrthoDB" id="277011at2759"/>
<dbReference type="AlphaFoldDB" id="A0A653CKF1"/>
<proteinExistence type="inferred from homology"/>
<keyword evidence="2" id="KW-0539">Nucleus</keyword>
<reference evidence="5 6" key="1">
    <citation type="submission" date="2019-01" db="EMBL/GenBank/DDBJ databases">
        <authorList>
            <person name="Sayadi A."/>
        </authorList>
    </citation>
    <scope>NUCLEOTIDE SEQUENCE [LARGE SCALE GENOMIC DNA]</scope>
</reference>
<gene>
    <name evidence="5" type="ORF">CALMAC_LOCUS9311</name>
</gene>
<evidence type="ECO:0000256" key="1">
    <source>
        <dbReference type="ARBA" id="ARBA00004123"/>
    </source>
</evidence>
<dbReference type="EMBL" id="CAACVG010007907">
    <property type="protein sequence ID" value="VEN47590.1"/>
    <property type="molecule type" value="Genomic_DNA"/>
</dbReference>